<protein>
    <recommendedName>
        <fullName evidence="3">Tetratricopeptide repeat protein</fullName>
    </recommendedName>
</protein>
<dbReference type="InterPro" id="IPR011990">
    <property type="entry name" value="TPR-like_helical_dom_sf"/>
</dbReference>
<dbReference type="OrthoDB" id="1393167at2"/>
<dbReference type="EMBL" id="QPIW01000005">
    <property type="protein sequence ID" value="RDB06465.1"/>
    <property type="molecule type" value="Genomic_DNA"/>
</dbReference>
<gene>
    <name evidence="1" type="ORF">DVG78_08890</name>
</gene>
<accession>A0A369IDW8</accession>
<organism evidence="1 2">
    <name type="scientific">Runella aurantiaca</name>
    <dbReference type="NCBI Taxonomy" id="2282308"/>
    <lineage>
        <taxon>Bacteria</taxon>
        <taxon>Pseudomonadati</taxon>
        <taxon>Bacteroidota</taxon>
        <taxon>Cytophagia</taxon>
        <taxon>Cytophagales</taxon>
        <taxon>Spirosomataceae</taxon>
        <taxon>Runella</taxon>
    </lineage>
</organism>
<dbReference type="SUPFAM" id="SSF48452">
    <property type="entry name" value="TPR-like"/>
    <property type="match status" value="1"/>
</dbReference>
<comment type="caution">
    <text evidence="1">The sequence shown here is derived from an EMBL/GenBank/DDBJ whole genome shotgun (WGS) entry which is preliminary data.</text>
</comment>
<dbReference type="RefSeq" id="WP_114460831.1">
    <property type="nucleotide sequence ID" value="NZ_QPIW01000005.1"/>
</dbReference>
<keyword evidence="2" id="KW-1185">Reference proteome</keyword>
<dbReference type="AlphaFoldDB" id="A0A369IDW8"/>
<sequence>MLSIFAPTSHISYIQTIIDQEFRLNEIVFVKELPQIGTDLAEQFMVVKDEEIYLPIDWANEAPPFILPYPLLLTPAHLLTLIYTKLGNYEQAYKHAELNPVLLIDIDTLNCLQHGVQVSLLSDLPSEGITDFETYRHWHNAAITAHYGDLTHFVHYETIKQYYHKAFELAPDDEWRAFTGKHLASLLLDAEELFFAEQLLEQCINFAISDDAKYELMNVQYAVWLKQLAVPYDEKLLQKIKTALWDVLNYYEKRQNHVQSALLLIDASHIANITDSFAESLGYINRAIDLLRQEEIPELLANANYRKGMLLYTWAQNGSPQFLKPAMDAYQAALRIFTRDNAPDIFAEIHHHLGVIYSEIPDEAKKKGIWAAVSVSSFKEALGYFTRETNPYEYARICNSYANVLTKFPAAAQSDNYAKALEFYREALEIRNADEYPHERALSILNFLEACWYVQHSTEVQEQTLFNEMQIKAAELLTLTSDASLLSDAQRHLSKIQKLKTTIHQ</sequence>
<evidence type="ECO:0000313" key="1">
    <source>
        <dbReference type="EMBL" id="RDB06465.1"/>
    </source>
</evidence>
<dbReference type="Gene3D" id="1.25.40.10">
    <property type="entry name" value="Tetratricopeptide repeat domain"/>
    <property type="match status" value="1"/>
</dbReference>
<evidence type="ECO:0008006" key="3">
    <source>
        <dbReference type="Google" id="ProtNLM"/>
    </source>
</evidence>
<name>A0A369IDW8_9BACT</name>
<dbReference type="Proteomes" id="UP000253141">
    <property type="component" value="Unassembled WGS sequence"/>
</dbReference>
<proteinExistence type="predicted"/>
<reference evidence="1 2" key="1">
    <citation type="submission" date="2018-07" db="EMBL/GenBank/DDBJ databases">
        <title>Genome analysis of Runella aurantiaca.</title>
        <authorList>
            <person name="Yang X."/>
        </authorList>
    </citation>
    <scope>NUCLEOTIDE SEQUENCE [LARGE SCALE GENOMIC DNA]</scope>
    <source>
        <strain evidence="1 2">YX9</strain>
    </source>
</reference>
<evidence type="ECO:0000313" key="2">
    <source>
        <dbReference type="Proteomes" id="UP000253141"/>
    </source>
</evidence>